<dbReference type="Pfam" id="PF00294">
    <property type="entry name" value="PfkB"/>
    <property type="match status" value="1"/>
</dbReference>
<name>A0A169R3E6_9HYPH</name>
<dbReference type="OrthoDB" id="9795789at2"/>
<protein>
    <submittedName>
        <fullName evidence="2">Nucleoside 2-deoxyribosyltransferase</fullName>
    </submittedName>
</protein>
<dbReference type="Pfam" id="PF05014">
    <property type="entry name" value="Nuc_deoxyrib_tr"/>
    <property type="match status" value="1"/>
</dbReference>
<feature type="domain" description="Carbohydrate kinase PfkB" evidence="1">
    <location>
        <begin position="145"/>
        <end position="239"/>
    </location>
</feature>
<dbReference type="Gene3D" id="3.40.1190.20">
    <property type="match status" value="1"/>
</dbReference>
<dbReference type="InterPro" id="IPR011611">
    <property type="entry name" value="PfkB_dom"/>
</dbReference>
<sequence length="395" mass="41464">MIVAGGCYLEICAVPRWRRLFGSGGRAAASVGRLSPGTELHTYAHRGWVSDVRSSMHAFGVGATVQPIDERISFSYFHPLSPALLEPAVPAAQPVLTVSGDVVLRFGFVEGDAVVSARRAVHDPQTGHAASPFRANGSRAERLAVVLNQGEAEAATGAAGDDVGAALLAAHDAETVVVKRGCEGARVFRVGGVPADIPAYRSERVFKIGSGDVFSAAFAHHWGERGLDAVDAADLASRSVAHFVDYHALPLPPAAELASQSALPAGRRPGLVYLAGPFFDLAQRWLVEEALERLQALGAPVFSPLHEVGTGRPAQETAAADLEGLDRCAALLALLDGADPGTLFEVGYARARGKPVVVLAERLDDPNLTMLVGTGCRVARDLTSALYQAAWAAME</sequence>
<keyword evidence="2" id="KW-0808">Transferase</keyword>
<proteinExistence type="predicted"/>
<dbReference type="SUPFAM" id="SSF53613">
    <property type="entry name" value="Ribokinase-like"/>
    <property type="match status" value="1"/>
</dbReference>
<evidence type="ECO:0000313" key="3">
    <source>
        <dbReference type="Proteomes" id="UP000218288"/>
    </source>
</evidence>
<dbReference type="EMBL" id="AP014809">
    <property type="protein sequence ID" value="BAU91352.1"/>
    <property type="molecule type" value="Genomic_DNA"/>
</dbReference>
<gene>
    <name evidence="2" type="ORF">MPPM_2747</name>
</gene>
<evidence type="ECO:0000313" key="2">
    <source>
        <dbReference type="EMBL" id="BAU91352.1"/>
    </source>
</evidence>
<organism evidence="2 3">
    <name type="scientific">Methylorubrum populi</name>
    <dbReference type="NCBI Taxonomy" id="223967"/>
    <lineage>
        <taxon>Bacteria</taxon>
        <taxon>Pseudomonadati</taxon>
        <taxon>Pseudomonadota</taxon>
        <taxon>Alphaproteobacteria</taxon>
        <taxon>Hyphomicrobiales</taxon>
        <taxon>Methylobacteriaceae</taxon>
        <taxon>Methylorubrum</taxon>
    </lineage>
</organism>
<dbReference type="InterPro" id="IPR029056">
    <property type="entry name" value="Ribokinase-like"/>
</dbReference>
<dbReference type="Proteomes" id="UP000218288">
    <property type="component" value="Chromosome"/>
</dbReference>
<evidence type="ECO:0000259" key="1">
    <source>
        <dbReference type="Pfam" id="PF00294"/>
    </source>
</evidence>
<dbReference type="SUPFAM" id="SSF52309">
    <property type="entry name" value="N-(deoxy)ribosyltransferase-like"/>
    <property type="match status" value="1"/>
</dbReference>
<dbReference type="InterPro" id="IPR007710">
    <property type="entry name" value="Nucleoside_deoxyribTrfase"/>
</dbReference>
<dbReference type="Gene3D" id="3.40.50.450">
    <property type="match status" value="1"/>
</dbReference>
<dbReference type="GO" id="GO:0016740">
    <property type="term" value="F:transferase activity"/>
    <property type="evidence" value="ECO:0007669"/>
    <property type="project" value="UniProtKB-KW"/>
</dbReference>
<dbReference type="AlphaFoldDB" id="A0A169R3E6"/>
<accession>A0A169R3E6</accession>
<reference evidence="2 3" key="1">
    <citation type="journal article" date="2016" name="Genome Announc.">
        <title>Complete Genome Sequence of Methylobacterium populi P-1M, Isolated from Pink-Pigmented Household Biofilm.</title>
        <authorList>
            <person name="Morohoshi T."/>
            <person name="Ikeda T."/>
        </authorList>
    </citation>
    <scope>NUCLEOTIDE SEQUENCE [LARGE SCALE GENOMIC DNA]</scope>
    <source>
        <strain evidence="2 3">P-1M</strain>
    </source>
</reference>